<keyword evidence="5" id="KW-0812">Transmembrane</keyword>
<dbReference type="RefSeq" id="WP_034352417.1">
    <property type="nucleotide sequence ID" value="NZ_JRPR02000002.1"/>
</dbReference>
<evidence type="ECO:0000256" key="3">
    <source>
        <dbReference type="ARBA" id="ARBA00022448"/>
    </source>
</evidence>
<dbReference type="GO" id="GO:0009279">
    <property type="term" value="C:cell outer membrane"/>
    <property type="evidence" value="ECO:0007669"/>
    <property type="project" value="UniProtKB-SubCell"/>
</dbReference>
<dbReference type="AlphaFoldDB" id="A0A4U8TAB2"/>
<evidence type="ECO:0000313" key="9">
    <source>
        <dbReference type="Proteomes" id="UP000029733"/>
    </source>
</evidence>
<keyword evidence="7" id="KW-0998">Cell outer membrane</keyword>
<dbReference type="PANTHER" id="PTHR30026">
    <property type="entry name" value="OUTER MEMBRANE PROTEIN TOLC"/>
    <property type="match status" value="1"/>
</dbReference>
<dbReference type="InterPro" id="IPR003423">
    <property type="entry name" value="OMP_efflux"/>
</dbReference>
<evidence type="ECO:0000256" key="6">
    <source>
        <dbReference type="ARBA" id="ARBA00023136"/>
    </source>
</evidence>
<dbReference type="OrthoDB" id="976750at2"/>
<evidence type="ECO:0000256" key="4">
    <source>
        <dbReference type="ARBA" id="ARBA00022452"/>
    </source>
</evidence>
<dbReference type="Gene3D" id="1.20.1600.10">
    <property type="entry name" value="Outer membrane efflux proteins (OEP)"/>
    <property type="match status" value="1"/>
</dbReference>
<dbReference type="Proteomes" id="UP000029733">
    <property type="component" value="Unassembled WGS sequence"/>
</dbReference>
<comment type="similarity">
    <text evidence="2">Belongs to the outer membrane factor (OMF) (TC 1.B.17) family.</text>
</comment>
<dbReference type="PANTHER" id="PTHR30026:SF20">
    <property type="entry name" value="OUTER MEMBRANE PROTEIN TOLC"/>
    <property type="match status" value="1"/>
</dbReference>
<evidence type="ECO:0000313" key="8">
    <source>
        <dbReference type="EMBL" id="TLD96806.1"/>
    </source>
</evidence>
<evidence type="ECO:0000256" key="1">
    <source>
        <dbReference type="ARBA" id="ARBA00004442"/>
    </source>
</evidence>
<keyword evidence="6" id="KW-0472">Membrane</keyword>
<evidence type="ECO:0000256" key="5">
    <source>
        <dbReference type="ARBA" id="ARBA00022692"/>
    </source>
</evidence>
<organism evidence="8 9">
    <name type="scientific">Helicobacter jaachi</name>
    <dbReference type="NCBI Taxonomy" id="1677920"/>
    <lineage>
        <taxon>Bacteria</taxon>
        <taxon>Pseudomonadati</taxon>
        <taxon>Campylobacterota</taxon>
        <taxon>Epsilonproteobacteria</taxon>
        <taxon>Campylobacterales</taxon>
        <taxon>Helicobacteraceae</taxon>
        <taxon>Helicobacter</taxon>
    </lineage>
</organism>
<dbReference type="Pfam" id="PF02321">
    <property type="entry name" value="OEP"/>
    <property type="match status" value="1"/>
</dbReference>
<evidence type="ECO:0000256" key="7">
    <source>
        <dbReference type="ARBA" id="ARBA00023237"/>
    </source>
</evidence>
<evidence type="ECO:0000256" key="2">
    <source>
        <dbReference type="ARBA" id="ARBA00007613"/>
    </source>
</evidence>
<accession>A0A4U8TAB2</accession>
<keyword evidence="4" id="KW-1134">Transmembrane beta strand</keyword>
<dbReference type="EMBL" id="JRPR02000002">
    <property type="protein sequence ID" value="TLD96806.1"/>
    <property type="molecule type" value="Genomic_DNA"/>
</dbReference>
<comment type="caution">
    <text evidence="8">The sequence shown here is derived from an EMBL/GenBank/DDBJ whole genome shotgun (WGS) entry which is preliminary data.</text>
</comment>
<name>A0A4U8TAB2_9HELI</name>
<proteinExistence type="inferred from homology"/>
<reference evidence="8 9" key="1">
    <citation type="journal article" date="2014" name="Genome Announc.">
        <title>Draft genome sequences of eight enterohepatic helicobacter species isolated from both laboratory and wild rodents.</title>
        <authorList>
            <person name="Sheh A."/>
            <person name="Shen Z."/>
            <person name="Fox J.G."/>
        </authorList>
    </citation>
    <scope>NUCLEOTIDE SEQUENCE [LARGE SCALE GENOMIC DNA]</scope>
    <source>
        <strain evidence="8 9">MIT 09-6949</strain>
    </source>
</reference>
<dbReference type="InterPro" id="IPR051906">
    <property type="entry name" value="TolC-like"/>
</dbReference>
<gene>
    <name evidence="8" type="ORF">LS71_004175</name>
</gene>
<comment type="subcellular location">
    <subcellularLocation>
        <location evidence="1">Cell outer membrane</location>
    </subcellularLocation>
</comment>
<sequence>MNLYRGLKMLRVMLLWSFIWCVLGAQENIQSLIDAAKKHYPLHKNAALLQNALSLNLSSLNTRYIARTKFASKVSYQSDVVTLPFNTAALSGMGLHLDGYTPLSKDQYAFTLEISQPLLDMGISASKKMALAQYESQKSELEVSLYQVSKAVINVYFQALLLDSQIKQNALHIMDLEKNYDNIQAQYKNGVLQRDALTKMRIQIISAQKNDELLRTQKAIALDSLSALSGVDSIILESSGLQMPDIELQKQYLTQADTKDFMLRPEMMYFSLKNKEIATRQSVENAKNLPHIDAFLQLGYANPSLNILSGKFEPYYIAGVRLNWDFSNFYTLRTERELIQNARLQLDSKKEEFMLQTAITRNEMIKSAHNLLAQLRENARIITLYEDILRTQEARLKNGILSINDFITDINNLNLALLQQKYIEIEFLLQIFSLKQLHNVWE</sequence>
<dbReference type="SUPFAM" id="SSF56954">
    <property type="entry name" value="Outer membrane efflux proteins (OEP)"/>
    <property type="match status" value="1"/>
</dbReference>
<dbReference type="GO" id="GO:0015562">
    <property type="term" value="F:efflux transmembrane transporter activity"/>
    <property type="evidence" value="ECO:0007669"/>
    <property type="project" value="InterPro"/>
</dbReference>
<keyword evidence="3" id="KW-0813">Transport</keyword>
<dbReference type="STRING" id="1677920.LS71_00990"/>
<protein>
    <submittedName>
        <fullName evidence="8">TolC family protein</fullName>
    </submittedName>
</protein>
<dbReference type="GO" id="GO:1990281">
    <property type="term" value="C:efflux pump complex"/>
    <property type="evidence" value="ECO:0007669"/>
    <property type="project" value="TreeGrafter"/>
</dbReference>
<dbReference type="GO" id="GO:0015288">
    <property type="term" value="F:porin activity"/>
    <property type="evidence" value="ECO:0007669"/>
    <property type="project" value="TreeGrafter"/>
</dbReference>
<keyword evidence="9" id="KW-1185">Reference proteome</keyword>